<dbReference type="EMBL" id="SPMZ01000026">
    <property type="protein sequence ID" value="NMQ19478.1"/>
    <property type="molecule type" value="Genomic_DNA"/>
</dbReference>
<name>A0ABX1TJB7_9GAMM</name>
<dbReference type="PANTHER" id="PTHR30007">
    <property type="entry name" value="PHP DOMAIN PROTEIN"/>
    <property type="match status" value="1"/>
</dbReference>
<evidence type="ECO:0000313" key="3">
    <source>
        <dbReference type="Proteomes" id="UP000760480"/>
    </source>
</evidence>
<evidence type="ECO:0000259" key="1">
    <source>
        <dbReference type="Pfam" id="PF13586"/>
    </source>
</evidence>
<gene>
    <name evidence="2" type="ORF">E4P82_09870</name>
</gene>
<comment type="caution">
    <text evidence="2">The sequence shown here is derived from an EMBL/GenBank/DDBJ whole genome shotgun (WGS) entry which is preliminary data.</text>
</comment>
<evidence type="ECO:0000313" key="2">
    <source>
        <dbReference type="EMBL" id="NMQ19478.1"/>
    </source>
</evidence>
<dbReference type="InterPro" id="IPR025668">
    <property type="entry name" value="Tnp_DDE_dom"/>
</dbReference>
<accession>A0ABX1TJB7</accession>
<dbReference type="Pfam" id="PF13586">
    <property type="entry name" value="DDE_Tnp_1_2"/>
    <property type="match status" value="1"/>
</dbReference>
<reference evidence="2 3" key="1">
    <citation type="submission" date="2019-03" db="EMBL/GenBank/DDBJ databases">
        <title>Metabolic reconstructions from genomes of highly enriched 'Candidatus Accumulibacter' and 'Candidatus Competibacter' bioreactor populations.</title>
        <authorList>
            <person name="Annavajhala M.K."/>
            <person name="Welles L."/>
            <person name="Abbas B."/>
            <person name="Sorokin D."/>
            <person name="Park H."/>
            <person name="Van Loosdrecht M."/>
            <person name="Chandran K."/>
        </authorList>
    </citation>
    <scope>NUCLEOTIDE SEQUENCE [LARGE SCALE GENOMIC DNA]</scope>
    <source>
        <strain evidence="2 3">SBR_G</strain>
    </source>
</reference>
<dbReference type="PANTHER" id="PTHR30007:SF0">
    <property type="entry name" value="TRANSPOSASE"/>
    <property type="match status" value="1"/>
</dbReference>
<sequence length="107" mass="12398">SWIASKKSGRMVVIEVKSLFNGSRNSLTAFLKLLKKKKTDKGFQVLPRRWVVERTFAWLGRSRRLSKDYERKPTSSTGHVYMASIRLMLRRICKERVLLQGTALEVA</sequence>
<keyword evidence="3" id="KW-1185">Reference proteome</keyword>
<proteinExistence type="predicted"/>
<organism evidence="2 3">
    <name type="scientific">Candidatus Competibacter phosphatis</name>
    <dbReference type="NCBI Taxonomy" id="221280"/>
    <lineage>
        <taxon>Bacteria</taxon>
        <taxon>Pseudomonadati</taxon>
        <taxon>Pseudomonadota</taxon>
        <taxon>Gammaproteobacteria</taxon>
        <taxon>Candidatus Competibacteraceae</taxon>
        <taxon>Candidatus Competibacter</taxon>
    </lineage>
</organism>
<feature type="non-terminal residue" evidence="2">
    <location>
        <position position="1"/>
    </location>
</feature>
<dbReference type="Proteomes" id="UP000760480">
    <property type="component" value="Unassembled WGS sequence"/>
</dbReference>
<feature type="domain" description="Transposase DDE" evidence="1">
    <location>
        <begin position="39"/>
        <end position="90"/>
    </location>
</feature>
<protein>
    <recommendedName>
        <fullName evidence="1">Transposase DDE domain-containing protein</fullName>
    </recommendedName>
</protein>